<gene>
    <name evidence="2" type="ORF">K503DRAFT_804725</name>
</gene>
<accession>A0A1B7MKA1</accession>
<name>A0A1B7MKA1_9AGAM</name>
<feature type="compositionally biased region" description="Acidic residues" evidence="1">
    <location>
        <begin position="198"/>
        <end position="214"/>
    </location>
</feature>
<feature type="compositionally biased region" description="Polar residues" evidence="1">
    <location>
        <begin position="293"/>
        <end position="310"/>
    </location>
</feature>
<evidence type="ECO:0000313" key="2">
    <source>
        <dbReference type="EMBL" id="OAX33017.1"/>
    </source>
</evidence>
<reference evidence="2 3" key="1">
    <citation type="submission" date="2016-06" db="EMBL/GenBank/DDBJ databases">
        <title>Comparative genomics of the ectomycorrhizal sister species Rhizopogon vinicolor and Rhizopogon vesiculosus (Basidiomycota: Boletales) reveals a divergence of the mating type B locus.</title>
        <authorList>
            <consortium name="DOE Joint Genome Institute"/>
            <person name="Mujic A.B."/>
            <person name="Kuo A."/>
            <person name="Tritt A."/>
            <person name="Lipzen A."/>
            <person name="Chen C."/>
            <person name="Johnson J."/>
            <person name="Sharma A."/>
            <person name="Barry K."/>
            <person name="Grigoriev I.V."/>
            <person name="Spatafora J.W."/>
        </authorList>
    </citation>
    <scope>NUCLEOTIDE SEQUENCE [LARGE SCALE GENOMIC DNA]</scope>
    <source>
        <strain evidence="2 3">AM-OR11-026</strain>
    </source>
</reference>
<proteinExistence type="predicted"/>
<feature type="compositionally biased region" description="Basic and acidic residues" evidence="1">
    <location>
        <begin position="215"/>
        <end position="224"/>
    </location>
</feature>
<feature type="region of interest" description="Disordered" evidence="1">
    <location>
        <begin position="102"/>
        <end position="136"/>
    </location>
</feature>
<dbReference type="AlphaFoldDB" id="A0A1B7MKA1"/>
<organism evidence="2 3">
    <name type="scientific">Rhizopogon vinicolor AM-OR11-026</name>
    <dbReference type="NCBI Taxonomy" id="1314800"/>
    <lineage>
        <taxon>Eukaryota</taxon>
        <taxon>Fungi</taxon>
        <taxon>Dikarya</taxon>
        <taxon>Basidiomycota</taxon>
        <taxon>Agaricomycotina</taxon>
        <taxon>Agaricomycetes</taxon>
        <taxon>Agaricomycetidae</taxon>
        <taxon>Boletales</taxon>
        <taxon>Suillineae</taxon>
        <taxon>Rhizopogonaceae</taxon>
        <taxon>Rhizopogon</taxon>
    </lineage>
</organism>
<evidence type="ECO:0000256" key="1">
    <source>
        <dbReference type="SAM" id="MobiDB-lite"/>
    </source>
</evidence>
<feature type="region of interest" description="Disordered" evidence="1">
    <location>
        <begin position="160"/>
        <end position="179"/>
    </location>
</feature>
<dbReference type="EMBL" id="KV448857">
    <property type="protein sequence ID" value="OAX33017.1"/>
    <property type="molecule type" value="Genomic_DNA"/>
</dbReference>
<keyword evidence="3" id="KW-1185">Reference proteome</keyword>
<feature type="compositionally biased region" description="Basic and acidic residues" evidence="1">
    <location>
        <begin position="275"/>
        <end position="284"/>
    </location>
</feature>
<dbReference type="Proteomes" id="UP000092154">
    <property type="component" value="Unassembled WGS sequence"/>
</dbReference>
<dbReference type="InParanoid" id="A0A1B7MKA1"/>
<feature type="compositionally biased region" description="Low complexity" evidence="1">
    <location>
        <begin position="102"/>
        <end position="111"/>
    </location>
</feature>
<feature type="compositionally biased region" description="Basic and acidic residues" evidence="1">
    <location>
        <begin position="234"/>
        <end position="248"/>
    </location>
</feature>
<sequence>MTGYPEDTLMPGELHVTLARSKGISDLDKREQHVLADAMRSGQLIIKREKQTDFNTQRCPVVIGEAPPPASMHSRGRRMLVDGTIDHEGLSRLQQSVAATKVKVSKPSTSKNTASHALPSIDIQDRGPSSSHTDIHKQKLLPVIELPVRPPARIFDPSKVVKAPSSKRRLKRPAPQAVAPAREVISIDMSSEAQVSSDDSEVEFEEDEPLEAVDSESKYDDTMPSRKRKKKDIKGKGKAAEQDAHMEKRVAGGKVKVVQYLSTTAESYPKQGSITEHRPLHLCDDPETPLPAQKSTQYDDYSSTIGSCTPDSADLRRETPTTGPGPGRL</sequence>
<protein>
    <submittedName>
        <fullName evidence="2">Uncharacterized protein</fullName>
    </submittedName>
</protein>
<feature type="region of interest" description="Disordered" evidence="1">
    <location>
        <begin position="266"/>
        <end position="329"/>
    </location>
</feature>
<evidence type="ECO:0000313" key="3">
    <source>
        <dbReference type="Proteomes" id="UP000092154"/>
    </source>
</evidence>
<feature type="region of interest" description="Disordered" evidence="1">
    <location>
        <begin position="189"/>
        <end position="248"/>
    </location>
</feature>
<dbReference type="OrthoDB" id="2691196at2759"/>